<dbReference type="EMBL" id="JMIW01000003">
    <property type="protein sequence ID" value="KEO90318.1"/>
    <property type="molecule type" value="Genomic_DNA"/>
</dbReference>
<dbReference type="Proteomes" id="UP000027647">
    <property type="component" value="Unassembled WGS sequence"/>
</dbReference>
<evidence type="ECO:0000313" key="3">
    <source>
        <dbReference type="Proteomes" id="UP000027647"/>
    </source>
</evidence>
<protein>
    <submittedName>
        <fullName evidence="2">Uncharacterized protein</fullName>
    </submittedName>
</protein>
<sequence>MSNAPAPTPEEAIAAKRYMVMNLVRLGAIVAVGLGIAIARDVIALPYALGVGLALAGLVTFFFLPVTLAKRWKAGDREMSNRDISNRGEK</sequence>
<dbReference type="eggNOG" id="ENOG5031146">
    <property type="taxonomic scope" value="Bacteria"/>
</dbReference>
<dbReference type="RefSeq" id="WP_034959774.1">
    <property type="nucleotide sequence ID" value="NZ_JMIW01000003.1"/>
</dbReference>
<proteinExistence type="predicted"/>
<evidence type="ECO:0000313" key="2">
    <source>
        <dbReference type="EMBL" id="KEO90318.1"/>
    </source>
</evidence>
<feature type="transmembrane region" description="Helical" evidence="1">
    <location>
        <begin position="45"/>
        <end position="69"/>
    </location>
</feature>
<keyword evidence="3" id="KW-1185">Reference proteome</keyword>
<keyword evidence="1" id="KW-0812">Transmembrane</keyword>
<organism evidence="2 3">
    <name type="scientific">Erythrobacter longus</name>
    <dbReference type="NCBI Taxonomy" id="1044"/>
    <lineage>
        <taxon>Bacteria</taxon>
        <taxon>Pseudomonadati</taxon>
        <taxon>Pseudomonadota</taxon>
        <taxon>Alphaproteobacteria</taxon>
        <taxon>Sphingomonadales</taxon>
        <taxon>Erythrobacteraceae</taxon>
        <taxon>Erythrobacter/Porphyrobacter group</taxon>
        <taxon>Erythrobacter</taxon>
    </lineage>
</organism>
<name>A0A074MEM4_ERYLO</name>
<comment type="caution">
    <text evidence="2">The sequence shown here is derived from an EMBL/GenBank/DDBJ whole genome shotgun (WGS) entry which is preliminary data.</text>
</comment>
<accession>A0A074MEM4</accession>
<reference evidence="2 3" key="1">
    <citation type="submission" date="2014-04" db="EMBL/GenBank/DDBJ databases">
        <title>A comprehensive comparison of genomes of Erythrobacter spp. strains.</title>
        <authorList>
            <person name="Zheng Q."/>
        </authorList>
    </citation>
    <scope>NUCLEOTIDE SEQUENCE [LARGE SCALE GENOMIC DNA]</scope>
    <source>
        <strain evidence="2 3">DSM 6997</strain>
    </source>
</reference>
<evidence type="ECO:0000256" key="1">
    <source>
        <dbReference type="SAM" id="Phobius"/>
    </source>
</evidence>
<keyword evidence="1" id="KW-0472">Membrane</keyword>
<dbReference type="AlphaFoldDB" id="A0A074MEM4"/>
<keyword evidence="1" id="KW-1133">Transmembrane helix</keyword>
<gene>
    <name evidence="2" type="ORF">EH31_09520</name>
</gene>
<feature type="transmembrane region" description="Helical" evidence="1">
    <location>
        <begin position="20"/>
        <end position="39"/>
    </location>
</feature>
<dbReference type="STRING" id="1044.EH31_09520"/>